<comment type="caution">
    <text evidence="3">The sequence shown here is derived from an EMBL/GenBank/DDBJ whole genome shotgun (WGS) entry which is preliminary data.</text>
</comment>
<dbReference type="InterPro" id="IPR003593">
    <property type="entry name" value="AAA+_ATPase"/>
</dbReference>
<evidence type="ECO:0000256" key="1">
    <source>
        <dbReference type="ARBA" id="ARBA00006354"/>
    </source>
</evidence>
<dbReference type="InterPro" id="IPR014721">
    <property type="entry name" value="Ribsml_uS5_D2-typ_fold_subgr"/>
</dbReference>
<sequence>MYARTWGETTCGINGEMIVVEVDVTNGKFNFEIVGLADTAVKESRERVRSAIKNSSCKFPNQHITVNLAPADLKKDGSGLDLPIAIGILAAQARLELPKDNAPVFVGELALDGSLRPVSGILPMILRARDEGRGSIFIPAGNAEEGELVDGIDVFTAHNLSEIVHHLKGEEALLPLGKRIRFSEEEIPTTVDFADVQGQVVAKRALEIAAAGGHNILMVGAPGAGKTMLARRLPTILPPMTEEEALEVTKIYSIAGLLSHRHGIVMERPFRSPHHTVSNSALIGGGSIPKPGEVTLSHHGVLFLDELPEFTRSSLEVLRQPLEDRIVTISRVQATLTFPADFILVAAQNPCPCGFWGEEDGIHQCTCRPGDIQRYQKKISGPLLDRIDIQIHVPRLQYKEMKGSRPTESSATIRKRVVAARAWQQERLQGTHKFCNASMGRREVKAFCPLTEGAEKMLEAYFTALGLSARSHDRIIKVARTIADLDEAEKIDESHLGEAIQLRTSIQS</sequence>
<accession>A0A943EEF1</accession>
<dbReference type="Pfam" id="PF13541">
    <property type="entry name" value="ChlI"/>
    <property type="match status" value="1"/>
</dbReference>
<dbReference type="InterPro" id="IPR004482">
    <property type="entry name" value="Mg_chelat-rel"/>
</dbReference>
<organism evidence="3 4">
    <name type="scientific">Acidaminococcus intestini</name>
    <dbReference type="NCBI Taxonomy" id="187327"/>
    <lineage>
        <taxon>Bacteria</taxon>
        <taxon>Bacillati</taxon>
        <taxon>Bacillota</taxon>
        <taxon>Negativicutes</taxon>
        <taxon>Acidaminococcales</taxon>
        <taxon>Acidaminococcaceae</taxon>
        <taxon>Acidaminococcus</taxon>
    </lineage>
</organism>
<dbReference type="Pfam" id="PF13335">
    <property type="entry name" value="Mg_chelatase_C"/>
    <property type="match status" value="1"/>
</dbReference>
<dbReference type="GO" id="GO:0005524">
    <property type="term" value="F:ATP binding"/>
    <property type="evidence" value="ECO:0007669"/>
    <property type="project" value="InterPro"/>
</dbReference>
<dbReference type="NCBIfam" id="TIGR00368">
    <property type="entry name" value="YifB family Mg chelatase-like AAA ATPase"/>
    <property type="match status" value="1"/>
</dbReference>
<reference evidence="3" key="1">
    <citation type="submission" date="2021-02" db="EMBL/GenBank/DDBJ databases">
        <title>Infant gut strain persistence is associated with maternal origin, phylogeny, and functional potential including surface adhesion and iron acquisition.</title>
        <authorList>
            <person name="Lou Y.C."/>
        </authorList>
    </citation>
    <scope>NUCLEOTIDE SEQUENCE</scope>
    <source>
        <strain evidence="3">L3_106_000M1_dasL3_106_000M1_concoct_15</strain>
    </source>
</reference>
<dbReference type="SUPFAM" id="SSF52540">
    <property type="entry name" value="P-loop containing nucleoside triphosphate hydrolases"/>
    <property type="match status" value="1"/>
</dbReference>
<dbReference type="SUPFAM" id="SSF54211">
    <property type="entry name" value="Ribosomal protein S5 domain 2-like"/>
    <property type="match status" value="1"/>
</dbReference>
<evidence type="ECO:0000313" key="4">
    <source>
        <dbReference type="Proteomes" id="UP000754226"/>
    </source>
</evidence>
<dbReference type="InterPro" id="IPR000523">
    <property type="entry name" value="Mg_chelatse_chII-like_cat_dom"/>
</dbReference>
<dbReference type="Pfam" id="PF01078">
    <property type="entry name" value="Mg_chelatase"/>
    <property type="match status" value="1"/>
</dbReference>
<evidence type="ECO:0000313" key="3">
    <source>
        <dbReference type="EMBL" id="MBS5519505.1"/>
    </source>
</evidence>
<protein>
    <submittedName>
        <fullName evidence="3">YifB family Mg chelatase-like AAA ATPase</fullName>
    </submittedName>
</protein>
<dbReference type="InterPro" id="IPR027417">
    <property type="entry name" value="P-loop_NTPase"/>
</dbReference>
<name>A0A943EEF1_9FIRM</name>
<dbReference type="PANTHER" id="PTHR32039:SF7">
    <property type="entry name" value="COMPETENCE PROTEIN COMM"/>
    <property type="match status" value="1"/>
</dbReference>
<comment type="similarity">
    <text evidence="1">Belongs to the Mg-chelatase subunits D/I family. ComM subfamily.</text>
</comment>
<dbReference type="Gene3D" id="3.40.50.300">
    <property type="entry name" value="P-loop containing nucleotide triphosphate hydrolases"/>
    <property type="match status" value="1"/>
</dbReference>
<dbReference type="InterPro" id="IPR025158">
    <property type="entry name" value="Mg_chelat-rel_C"/>
</dbReference>
<dbReference type="AlphaFoldDB" id="A0A943EEF1"/>
<dbReference type="SMART" id="SM00382">
    <property type="entry name" value="AAA"/>
    <property type="match status" value="1"/>
</dbReference>
<dbReference type="Gene3D" id="3.30.230.10">
    <property type="match status" value="1"/>
</dbReference>
<gene>
    <name evidence="3" type="ORF">KHX13_04095</name>
</gene>
<feature type="domain" description="AAA+ ATPase" evidence="2">
    <location>
        <begin position="212"/>
        <end position="397"/>
    </location>
</feature>
<evidence type="ECO:0000259" key="2">
    <source>
        <dbReference type="SMART" id="SM00382"/>
    </source>
</evidence>
<dbReference type="InterPro" id="IPR020568">
    <property type="entry name" value="Ribosomal_Su5_D2-typ_SF"/>
</dbReference>
<dbReference type="PANTHER" id="PTHR32039">
    <property type="entry name" value="MAGNESIUM-CHELATASE SUBUNIT CHLI"/>
    <property type="match status" value="1"/>
</dbReference>
<proteinExistence type="inferred from homology"/>
<dbReference type="Proteomes" id="UP000754226">
    <property type="component" value="Unassembled WGS sequence"/>
</dbReference>
<dbReference type="InterPro" id="IPR045006">
    <property type="entry name" value="CHLI-like"/>
</dbReference>
<dbReference type="EMBL" id="JAGZCZ010000004">
    <property type="protein sequence ID" value="MBS5519505.1"/>
    <property type="molecule type" value="Genomic_DNA"/>
</dbReference>